<dbReference type="InterPro" id="IPR011010">
    <property type="entry name" value="DNA_brk_join_enz"/>
</dbReference>
<name>A0A345UHB1_9BACT</name>
<reference evidence="6 7" key="1">
    <citation type="submission" date="2018-03" db="EMBL/GenBank/DDBJ databases">
        <title>Phenotypic and genomic properties of Cyclonatronum proteinivorum gen. nov., sp. nov., a haloalkaliphilic bacteroidete from soda lakes possessing Na+-translocating rhodopsin.</title>
        <authorList>
            <person name="Toshchakov S.V."/>
            <person name="Korzhenkov A."/>
            <person name="Samarov N.I."/>
            <person name="Kublanov I.V."/>
            <person name="Muntyan M.S."/>
            <person name="Sorokin D.Y."/>
        </authorList>
    </citation>
    <scope>NUCLEOTIDE SEQUENCE [LARGE SCALE GENOMIC DNA]</scope>
    <source>
        <strain evidence="6 7">Omega</strain>
    </source>
</reference>
<protein>
    <submittedName>
        <fullName evidence="6">Phage integrase family protein</fullName>
    </submittedName>
</protein>
<feature type="region of interest" description="Disordered" evidence="4">
    <location>
        <begin position="91"/>
        <end position="111"/>
    </location>
</feature>
<dbReference type="SUPFAM" id="SSF56349">
    <property type="entry name" value="DNA breaking-rejoining enzymes"/>
    <property type="match status" value="1"/>
</dbReference>
<dbReference type="RefSeq" id="WP_114983196.1">
    <property type="nucleotide sequence ID" value="NZ_CP027806.1"/>
</dbReference>
<feature type="domain" description="Tyr recombinase" evidence="5">
    <location>
        <begin position="1"/>
        <end position="104"/>
    </location>
</feature>
<dbReference type="OrthoDB" id="9801717at2"/>
<comment type="similarity">
    <text evidence="1">Belongs to the 'phage' integrase family.</text>
</comment>
<dbReference type="PANTHER" id="PTHR30349">
    <property type="entry name" value="PHAGE INTEGRASE-RELATED"/>
    <property type="match status" value="1"/>
</dbReference>
<evidence type="ECO:0000256" key="2">
    <source>
        <dbReference type="ARBA" id="ARBA00023125"/>
    </source>
</evidence>
<sequence>MNGPDCSRIKVYYKEYKPSEYLFEGQFGGQYSTRSIQTLFKKALQACGIKKKATVHTLRHSYATHLLENGTDLRIIQELLGHKSSKTTELYTHVSQQTKQRIPNPLDQLEL</sequence>
<dbReference type="Gene3D" id="1.10.443.10">
    <property type="entry name" value="Intergrase catalytic core"/>
    <property type="match status" value="1"/>
</dbReference>
<evidence type="ECO:0000313" key="7">
    <source>
        <dbReference type="Proteomes" id="UP000254808"/>
    </source>
</evidence>
<dbReference type="InterPro" id="IPR013762">
    <property type="entry name" value="Integrase-like_cat_sf"/>
</dbReference>
<keyword evidence="2" id="KW-0238">DNA-binding</keyword>
<evidence type="ECO:0000259" key="5">
    <source>
        <dbReference type="PROSITE" id="PS51898"/>
    </source>
</evidence>
<dbReference type="AlphaFoldDB" id="A0A345UHB1"/>
<organism evidence="6 7">
    <name type="scientific">Cyclonatronum proteinivorum</name>
    <dbReference type="NCBI Taxonomy" id="1457365"/>
    <lineage>
        <taxon>Bacteria</taxon>
        <taxon>Pseudomonadati</taxon>
        <taxon>Balneolota</taxon>
        <taxon>Balneolia</taxon>
        <taxon>Balneolales</taxon>
        <taxon>Cyclonatronaceae</taxon>
        <taxon>Cyclonatronum</taxon>
    </lineage>
</organism>
<dbReference type="Proteomes" id="UP000254808">
    <property type="component" value="Chromosome"/>
</dbReference>
<evidence type="ECO:0000256" key="1">
    <source>
        <dbReference type="ARBA" id="ARBA00008857"/>
    </source>
</evidence>
<proteinExistence type="inferred from homology"/>
<evidence type="ECO:0000256" key="3">
    <source>
        <dbReference type="ARBA" id="ARBA00023172"/>
    </source>
</evidence>
<dbReference type="PROSITE" id="PS51898">
    <property type="entry name" value="TYR_RECOMBINASE"/>
    <property type="match status" value="1"/>
</dbReference>
<gene>
    <name evidence="6" type="ORF">CYPRO_0578</name>
</gene>
<evidence type="ECO:0000313" key="6">
    <source>
        <dbReference type="EMBL" id="AXI99862.1"/>
    </source>
</evidence>
<keyword evidence="3" id="KW-0233">DNA recombination</keyword>
<dbReference type="EMBL" id="CP027806">
    <property type="protein sequence ID" value="AXI99862.1"/>
    <property type="molecule type" value="Genomic_DNA"/>
</dbReference>
<dbReference type="PANTHER" id="PTHR30349:SF41">
    <property type="entry name" value="INTEGRASE_RECOMBINASE PROTEIN MJ0367-RELATED"/>
    <property type="match status" value="1"/>
</dbReference>
<dbReference type="GO" id="GO:0003677">
    <property type="term" value="F:DNA binding"/>
    <property type="evidence" value="ECO:0007669"/>
    <property type="project" value="UniProtKB-KW"/>
</dbReference>
<dbReference type="InterPro" id="IPR050090">
    <property type="entry name" value="Tyrosine_recombinase_XerCD"/>
</dbReference>
<feature type="compositionally biased region" description="Polar residues" evidence="4">
    <location>
        <begin position="91"/>
        <end position="101"/>
    </location>
</feature>
<dbReference type="GO" id="GO:0015074">
    <property type="term" value="P:DNA integration"/>
    <property type="evidence" value="ECO:0007669"/>
    <property type="project" value="InterPro"/>
</dbReference>
<accession>A0A345UHB1</accession>
<dbReference type="InterPro" id="IPR002104">
    <property type="entry name" value="Integrase_catalytic"/>
</dbReference>
<dbReference type="KEGG" id="cprv:CYPRO_0578"/>
<dbReference type="GO" id="GO:0006310">
    <property type="term" value="P:DNA recombination"/>
    <property type="evidence" value="ECO:0007669"/>
    <property type="project" value="UniProtKB-KW"/>
</dbReference>
<evidence type="ECO:0000256" key="4">
    <source>
        <dbReference type="SAM" id="MobiDB-lite"/>
    </source>
</evidence>
<keyword evidence="7" id="KW-1185">Reference proteome</keyword>
<dbReference type="Pfam" id="PF00589">
    <property type="entry name" value="Phage_integrase"/>
    <property type="match status" value="1"/>
</dbReference>